<dbReference type="Proteomes" id="UP000309061">
    <property type="component" value="Chromosome"/>
</dbReference>
<evidence type="ECO:0000256" key="3">
    <source>
        <dbReference type="ARBA" id="ARBA00022829"/>
    </source>
</evidence>
<feature type="region of interest" description="Disordered" evidence="5">
    <location>
        <begin position="200"/>
        <end position="256"/>
    </location>
</feature>
<dbReference type="InterPro" id="IPR036388">
    <property type="entry name" value="WH-like_DNA-bd_sf"/>
</dbReference>
<dbReference type="PANTHER" id="PTHR34298:SF2">
    <property type="entry name" value="SEGREGATION AND CONDENSATION PROTEIN B"/>
    <property type="match status" value="1"/>
</dbReference>
<name>A0A6B8K983_9HYPH</name>
<gene>
    <name evidence="6" type="primary">scpB</name>
    <name evidence="6" type="ORF">H2LOC_003545</name>
</gene>
<sequence length="256" mass="28745">MAQVAKKVELFDENNDEAIARAQAALREAVRIAEALLFAASEPLDESEIAERLPKEVQVREALERLREDYASRGVNLARAGKKWFFRTATDLSWLLARQQVEEKKLSRAALETLAIVAYHQPVTRAEIEEIRGVAISKGTLDVLLETGWVRLRGRRKAPGRPITYGTTEAFLMHFGLEQIGDLPGLDELKGAGLFDGRLPKDFRVPQPSDDQALTEDEEPLEEDAPALLEMEFEGEPDAPEPADGEEDYDRDEIRH</sequence>
<keyword evidence="3" id="KW-0159">Chromosome partition</keyword>
<reference evidence="6 7" key="1">
    <citation type="submission" date="2019-11" db="EMBL/GenBank/DDBJ databases">
        <title>The genome sequence of Methylocystis heyeri.</title>
        <authorList>
            <person name="Oshkin I.Y."/>
            <person name="Miroshnikov K."/>
            <person name="Dedysh S.N."/>
        </authorList>
    </citation>
    <scope>NUCLEOTIDE SEQUENCE [LARGE SCALE GENOMIC DNA]</scope>
    <source>
        <strain evidence="6 7">H2</strain>
    </source>
</reference>
<evidence type="ECO:0000256" key="1">
    <source>
        <dbReference type="ARBA" id="ARBA00022490"/>
    </source>
</evidence>
<dbReference type="OrthoDB" id="9806226at2"/>
<keyword evidence="7" id="KW-1185">Reference proteome</keyword>
<dbReference type="Gene3D" id="1.10.10.10">
    <property type="entry name" value="Winged helix-like DNA-binding domain superfamily/Winged helix DNA-binding domain"/>
    <property type="match status" value="2"/>
</dbReference>
<evidence type="ECO:0000256" key="4">
    <source>
        <dbReference type="ARBA" id="ARBA00023306"/>
    </source>
</evidence>
<evidence type="ECO:0000256" key="5">
    <source>
        <dbReference type="SAM" id="MobiDB-lite"/>
    </source>
</evidence>
<dbReference type="AlphaFoldDB" id="A0A6B8K983"/>
<dbReference type="SUPFAM" id="SSF46785">
    <property type="entry name" value="Winged helix' DNA-binding domain"/>
    <property type="match status" value="2"/>
</dbReference>
<protein>
    <submittedName>
        <fullName evidence="6">SMC-Scp complex subunit ScpB</fullName>
    </submittedName>
</protein>
<dbReference type="NCBIfam" id="TIGR00281">
    <property type="entry name" value="SMC-Scp complex subunit ScpB"/>
    <property type="match status" value="1"/>
</dbReference>
<dbReference type="GO" id="GO:0051304">
    <property type="term" value="P:chromosome separation"/>
    <property type="evidence" value="ECO:0007669"/>
    <property type="project" value="InterPro"/>
</dbReference>
<dbReference type="RefSeq" id="WP_154331561.1">
    <property type="nucleotide sequence ID" value="NZ_CP046052.1"/>
</dbReference>
<dbReference type="EMBL" id="CP046052">
    <property type="protein sequence ID" value="QGM44834.1"/>
    <property type="molecule type" value="Genomic_DNA"/>
</dbReference>
<keyword evidence="1" id="KW-0963">Cytoplasm</keyword>
<dbReference type="InterPro" id="IPR005234">
    <property type="entry name" value="ScpB_csome_segregation"/>
</dbReference>
<feature type="compositionally biased region" description="Acidic residues" evidence="5">
    <location>
        <begin position="213"/>
        <end position="256"/>
    </location>
</feature>
<proteinExistence type="predicted"/>
<evidence type="ECO:0000313" key="7">
    <source>
        <dbReference type="Proteomes" id="UP000309061"/>
    </source>
</evidence>
<keyword evidence="4" id="KW-0131">Cell cycle</keyword>
<dbReference type="KEGG" id="mhey:H2LOC_003545"/>
<dbReference type="InterPro" id="IPR036390">
    <property type="entry name" value="WH_DNA-bd_sf"/>
</dbReference>
<organism evidence="6 7">
    <name type="scientific">Methylocystis heyeri</name>
    <dbReference type="NCBI Taxonomy" id="391905"/>
    <lineage>
        <taxon>Bacteria</taxon>
        <taxon>Pseudomonadati</taxon>
        <taxon>Pseudomonadota</taxon>
        <taxon>Alphaproteobacteria</taxon>
        <taxon>Hyphomicrobiales</taxon>
        <taxon>Methylocystaceae</taxon>
        <taxon>Methylocystis</taxon>
    </lineage>
</organism>
<keyword evidence="2" id="KW-0132">Cell division</keyword>
<evidence type="ECO:0000256" key="2">
    <source>
        <dbReference type="ARBA" id="ARBA00022618"/>
    </source>
</evidence>
<dbReference type="Pfam" id="PF04079">
    <property type="entry name" value="SMC_ScpB"/>
    <property type="match status" value="1"/>
</dbReference>
<evidence type="ECO:0000313" key="6">
    <source>
        <dbReference type="EMBL" id="QGM44834.1"/>
    </source>
</evidence>
<dbReference type="PANTHER" id="PTHR34298">
    <property type="entry name" value="SEGREGATION AND CONDENSATION PROTEIN B"/>
    <property type="match status" value="1"/>
</dbReference>
<dbReference type="GO" id="GO:0051301">
    <property type="term" value="P:cell division"/>
    <property type="evidence" value="ECO:0007669"/>
    <property type="project" value="UniProtKB-KW"/>
</dbReference>
<accession>A0A6B8K983</accession>